<dbReference type="PANTHER" id="PTHR45953:SF1">
    <property type="entry name" value="IDURONATE 2-SULFATASE"/>
    <property type="match status" value="1"/>
</dbReference>
<evidence type="ECO:0000313" key="8">
    <source>
        <dbReference type="EMBL" id="GGZ20440.1"/>
    </source>
</evidence>
<dbReference type="EMBL" id="BMWX01000002">
    <property type="protein sequence ID" value="GGZ20440.1"/>
    <property type="molecule type" value="Genomic_DNA"/>
</dbReference>
<comment type="caution">
    <text evidence="8">The sequence shown here is derived from an EMBL/GenBank/DDBJ whole genome shotgun (WGS) entry which is preliminary data.</text>
</comment>
<keyword evidence="9" id="KW-1185">Reference proteome</keyword>
<reference evidence="8" key="1">
    <citation type="journal article" date="2014" name="Int. J. Syst. Evol. Microbiol.">
        <title>Complete genome sequence of Corynebacterium casei LMG S-19264T (=DSM 44701T), isolated from a smear-ripened cheese.</title>
        <authorList>
            <consortium name="US DOE Joint Genome Institute (JGI-PGF)"/>
            <person name="Walter F."/>
            <person name="Albersmeier A."/>
            <person name="Kalinowski J."/>
            <person name="Ruckert C."/>
        </authorList>
    </citation>
    <scope>NUCLEOTIDE SEQUENCE</scope>
    <source>
        <strain evidence="8">KCTC 12368</strain>
    </source>
</reference>
<accession>A0A918PT81</accession>
<dbReference type="PANTHER" id="PTHR45953">
    <property type="entry name" value="IDURONATE 2-SULFATASE"/>
    <property type="match status" value="1"/>
</dbReference>
<evidence type="ECO:0000259" key="7">
    <source>
        <dbReference type="Pfam" id="PF00884"/>
    </source>
</evidence>
<dbReference type="GO" id="GO:0005737">
    <property type="term" value="C:cytoplasm"/>
    <property type="evidence" value="ECO:0007669"/>
    <property type="project" value="TreeGrafter"/>
</dbReference>
<dbReference type="InterPro" id="IPR035874">
    <property type="entry name" value="IDS"/>
</dbReference>
<dbReference type="Gene3D" id="3.40.720.10">
    <property type="entry name" value="Alkaline Phosphatase, subunit A"/>
    <property type="match status" value="1"/>
</dbReference>
<evidence type="ECO:0000313" key="9">
    <source>
        <dbReference type="Proteomes" id="UP000619457"/>
    </source>
</evidence>
<feature type="domain" description="Sulfatase N-terminal" evidence="7">
    <location>
        <begin position="2"/>
        <end position="339"/>
    </location>
</feature>
<dbReference type="AlphaFoldDB" id="A0A918PT81"/>
<evidence type="ECO:0000256" key="1">
    <source>
        <dbReference type="ARBA" id="ARBA00001913"/>
    </source>
</evidence>
<evidence type="ECO:0000256" key="2">
    <source>
        <dbReference type="ARBA" id="ARBA00008779"/>
    </source>
</evidence>
<keyword evidence="5" id="KW-0378">Hydrolase</keyword>
<protein>
    <submittedName>
        <fullName evidence="8">Iduronate-2-sulfatase</fullName>
    </submittedName>
</protein>
<comment type="similarity">
    <text evidence="2">Belongs to the sulfatase family.</text>
</comment>
<dbReference type="CDD" id="cd16030">
    <property type="entry name" value="iduronate-2-sulfatase"/>
    <property type="match status" value="1"/>
</dbReference>
<dbReference type="GO" id="GO:0046872">
    <property type="term" value="F:metal ion binding"/>
    <property type="evidence" value="ECO:0007669"/>
    <property type="project" value="UniProtKB-KW"/>
</dbReference>
<keyword evidence="4" id="KW-0732">Signal</keyword>
<evidence type="ECO:0000256" key="6">
    <source>
        <dbReference type="ARBA" id="ARBA00022837"/>
    </source>
</evidence>
<evidence type="ECO:0000256" key="3">
    <source>
        <dbReference type="ARBA" id="ARBA00022723"/>
    </source>
</evidence>
<keyword evidence="3" id="KW-0479">Metal-binding</keyword>
<organism evidence="8 9">
    <name type="scientific">Echinicola pacifica</name>
    <dbReference type="NCBI Taxonomy" id="346377"/>
    <lineage>
        <taxon>Bacteria</taxon>
        <taxon>Pseudomonadati</taxon>
        <taxon>Bacteroidota</taxon>
        <taxon>Cytophagia</taxon>
        <taxon>Cytophagales</taxon>
        <taxon>Cyclobacteriaceae</taxon>
        <taxon>Echinicola</taxon>
    </lineage>
</organism>
<proteinExistence type="inferred from homology"/>
<dbReference type="Proteomes" id="UP000619457">
    <property type="component" value="Unassembled WGS sequence"/>
</dbReference>
<keyword evidence="6" id="KW-0106">Calcium</keyword>
<gene>
    <name evidence="8" type="ORF">GCM10007049_11270</name>
</gene>
<dbReference type="GO" id="GO:0004423">
    <property type="term" value="F:iduronate-2-sulfatase activity"/>
    <property type="evidence" value="ECO:0007669"/>
    <property type="project" value="InterPro"/>
</dbReference>
<dbReference type="InterPro" id="IPR000917">
    <property type="entry name" value="Sulfatase_N"/>
</dbReference>
<dbReference type="SUPFAM" id="SSF53649">
    <property type="entry name" value="Alkaline phosphatase-like"/>
    <property type="match status" value="1"/>
</dbReference>
<name>A0A918PT81_9BACT</name>
<reference evidence="8" key="2">
    <citation type="submission" date="2020-09" db="EMBL/GenBank/DDBJ databases">
        <authorList>
            <person name="Sun Q."/>
            <person name="Kim S."/>
        </authorList>
    </citation>
    <scope>NUCLEOTIDE SEQUENCE</scope>
    <source>
        <strain evidence="8">KCTC 12368</strain>
    </source>
</reference>
<evidence type="ECO:0000256" key="5">
    <source>
        <dbReference type="ARBA" id="ARBA00022801"/>
    </source>
</evidence>
<dbReference type="Pfam" id="PF00884">
    <property type="entry name" value="Sulfatase"/>
    <property type="match status" value="1"/>
</dbReference>
<dbReference type="InterPro" id="IPR017850">
    <property type="entry name" value="Alkaline_phosphatase_core_sf"/>
</dbReference>
<comment type="cofactor">
    <cofactor evidence="1">
        <name>Ca(2+)</name>
        <dbReference type="ChEBI" id="CHEBI:29108"/>
    </cofactor>
</comment>
<sequence length="436" mass="49103">MDAIAAEGSLFTNHYVTVPTCGASRYNLLTGILPKTKTEIGNDAAVKLISNKSSKERPKTFLNELRENGYYTVGIGKISHHPDGYVYGYQEPKSDIIELPESWDEMLFDSGKWGTGHNAFFGYADGSNRNDKNKQVKPYESTDVEDEGYPDGLTANLAVQKLKELKQKGQPFFLGLGFFKPHLPFTAPKKYWDLYNEGDIPLAPFPAIPENSSKSSLQESGEFNQYSLGEEKAGLDSAMSDAYSRKIRHGYLAAISYIDAQIGKVIHSLEEQGLAENTIIVLWGDHGWHLGDQLTWGKHTVFESALKSVLIIKRPGHKGEKIDQIVSTTDIYPTIMEMLQLESSEQLDGQSMVSLMDDPSTSQWRNTAYSYFRNGISLRVPDYRMTRYFRKISPEVELYDLKNDPNETINIADKAPEQVKRLDPIWQKGNTGIFQD</sequence>
<evidence type="ECO:0000256" key="4">
    <source>
        <dbReference type="ARBA" id="ARBA00022729"/>
    </source>
</evidence>